<feature type="transmembrane region" description="Helical" evidence="9">
    <location>
        <begin position="26"/>
        <end position="51"/>
    </location>
</feature>
<dbReference type="RefSeq" id="WP_184940411.1">
    <property type="nucleotide sequence ID" value="NZ_JACHJV010000001.1"/>
</dbReference>
<feature type="domain" description="Protein export membrane protein SecD/SecF C-terminal" evidence="11">
    <location>
        <begin position="111"/>
        <end position="304"/>
    </location>
</feature>
<evidence type="ECO:0000256" key="6">
    <source>
        <dbReference type="ARBA" id="ARBA00022989"/>
    </source>
</evidence>
<feature type="compositionally biased region" description="Acidic residues" evidence="10">
    <location>
        <begin position="335"/>
        <end position="349"/>
    </location>
</feature>
<dbReference type="Proteomes" id="UP000540506">
    <property type="component" value="Unassembled WGS sequence"/>
</dbReference>
<accession>A0A7W7R7G4</accession>
<dbReference type="InterPro" id="IPR005665">
    <property type="entry name" value="SecF_bac"/>
</dbReference>
<protein>
    <recommendedName>
        <fullName evidence="9">Protein-export membrane protein SecF</fullName>
    </recommendedName>
</protein>
<keyword evidence="3 9" id="KW-1003">Cell membrane</keyword>
<dbReference type="GO" id="GO:0005886">
    <property type="term" value="C:plasma membrane"/>
    <property type="evidence" value="ECO:0007669"/>
    <property type="project" value="UniProtKB-SubCell"/>
</dbReference>
<proteinExistence type="inferred from homology"/>
<dbReference type="Pfam" id="PF07549">
    <property type="entry name" value="Sec_GG"/>
    <property type="match status" value="1"/>
</dbReference>
<evidence type="ECO:0000259" key="11">
    <source>
        <dbReference type="Pfam" id="PF02355"/>
    </source>
</evidence>
<dbReference type="Pfam" id="PF02355">
    <property type="entry name" value="SecD_SecF_C"/>
    <property type="match status" value="1"/>
</dbReference>
<comment type="function">
    <text evidence="9">Part of the Sec protein translocase complex. Interacts with the SecYEG preprotein conducting channel. SecDF uses the proton motive force (PMF) to complete protein translocation after the ATP-dependent function of SecA.</text>
</comment>
<dbReference type="HAMAP" id="MF_01464_B">
    <property type="entry name" value="SecF_B"/>
    <property type="match status" value="1"/>
</dbReference>
<evidence type="ECO:0000256" key="10">
    <source>
        <dbReference type="SAM" id="MobiDB-lite"/>
    </source>
</evidence>
<feature type="transmembrane region" description="Helical" evidence="9">
    <location>
        <begin position="194"/>
        <end position="216"/>
    </location>
</feature>
<comment type="subunit">
    <text evidence="9">Forms a complex with SecD. Part of the essential Sec protein translocation apparatus which comprises SecA, SecYEG and auxiliary proteins SecDF. Other proteins may also be involved.</text>
</comment>
<dbReference type="GO" id="GO:0015450">
    <property type="term" value="F:protein-transporting ATPase activity"/>
    <property type="evidence" value="ECO:0007669"/>
    <property type="project" value="InterPro"/>
</dbReference>
<keyword evidence="13" id="KW-1185">Reference proteome</keyword>
<keyword evidence="2 9" id="KW-0813">Transport</keyword>
<evidence type="ECO:0000256" key="2">
    <source>
        <dbReference type="ARBA" id="ARBA00022448"/>
    </source>
</evidence>
<dbReference type="PANTHER" id="PTHR30081">
    <property type="entry name" value="PROTEIN-EXPORT MEMBRANE PROTEIN SEC"/>
    <property type="match status" value="1"/>
</dbReference>
<evidence type="ECO:0000256" key="9">
    <source>
        <dbReference type="HAMAP-Rule" id="MF_01464"/>
    </source>
</evidence>
<keyword evidence="6 9" id="KW-1133">Transmembrane helix</keyword>
<feature type="transmembrane region" description="Helical" evidence="9">
    <location>
        <begin position="251"/>
        <end position="270"/>
    </location>
</feature>
<comment type="similarity">
    <text evidence="9">Belongs to the SecD/SecF family. SecF subfamily.</text>
</comment>
<comment type="subcellular location">
    <subcellularLocation>
        <location evidence="1 9">Cell membrane</location>
        <topology evidence="1 9">Multi-pass membrane protein</topology>
    </subcellularLocation>
</comment>
<feature type="transmembrane region" description="Helical" evidence="9">
    <location>
        <begin position="276"/>
        <end position="300"/>
    </location>
</feature>
<dbReference type="GO" id="GO:0065002">
    <property type="term" value="P:intracellular protein transmembrane transport"/>
    <property type="evidence" value="ECO:0007669"/>
    <property type="project" value="UniProtKB-UniRule"/>
</dbReference>
<dbReference type="NCBIfam" id="TIGR00966">
    <property type="entry name" value="transloc_SecF"/>
    <property type="match status" value="1"/>
</dbReference>
<evidence type="ECO:0000313" key="13">
    <source>
        <dbReference type="Proteomes" id="UP000540506"/>
    </source>
</evidence>
<dbReference type="InterPro" id="IPR022645">
    <property type="entry name" value="SecD/SecF_bac"/>
</dbReference>
<name>A0A7W7R7G4_KITKI</name>
<dbReference type="InterPro" id="IPR022646">
    <property type="entry name" value="SecD/SecF_CS"/>
</dbReference>
<evidence type="ECO:0000256" key="4">
    <source>
        <dbReference type="ARBA" id="ARBA00022692"/>
    </source>
</evidence>
<keyword evidence="7 9" id="KW-0811">Translocation</keyword>
<evidence type="ECO:0000256" key="1">
    <source>
        <dbReference type="ARBA" id="ARBA00004651"/>
    </source>
</evidence>
<sequence length="377" mass="39651">MSRFSNLGHRLYQGEVSFDFVGRRKLWYSISAAIALAAVIGLTTVGLHLGIEFKGGSVYTIKKPGLTISQAQDSVDKIVGDSTPQVQATGDGQIRIQVSAGEKTPSNEVVQKLSSDLSVSQENINTEVVGPSWGQQVSQQALTGLVIFLILVTAYLAIAFEWRMALAALVALIHDLVITIGVYALVGFEVSPGTVIGFLTILGYSLYDTVVVFDTVKENTKGLEKQNKLTYSEAANAGLNQTLVRSINTTVVALLPVAALLFIGGGLLGAGTLNDISLALFIGLSAGAYSSICVATPLLAQLKEQAPDMRALAKRVALRRAADAKAAAKAAEDGTALDDADDESAEGPEDSVPVGMVGQRNQPVSRARGKGRPSGKH</sequence>
<dbReference type="AlphaFoldDB" id="A0A7W7R7G4"/>
<evidence type="ECO:0000256" key="5">
    <source>
        <dbReference type="ARBA" id="ARBA00022927"/>
    </source>
</evidence>
<keyword evidence="5 9" id="KW-0653">Protein transport</keyword>
<feature type="region of interest" description="Disordered" evidence="10">
    <location>
        <begin position="329"/>
        <end position="377"/>
    </location>
</feature>
<evidence type="ECO:0000256" key="3">
    <source>
        <dbReference type="ARBA" id="ARBA00022475"/>
    </source>
</evidence>
<dbReference type="NCBIfam" id="TIGR00916">
    <property type="entry name" value="2A0604s01"/>
    <property type="match status" value="1"/>
</dbReference>
<dbReference type="InterPro" id="IPR048634">
    <property type="entry name" value="SecD_SecF_C"/>
</dbReference>
<keyword evidence="4 9" id="KW-0812">Transmembrane</keyword>
<dbReference type="GO" id="GO:0043952">
    <property type="term" value="P:protein transport by the Sec complex"/>
    <property type="evidence" value="ECO:0007669"/>
    <property type="project" value="UniProtKB-UniRule"/>
</dbReference>
<dbReference type="EMBL" id="JACHJV010000001">
    <property type="protein sequence ID" value="MBB4926781.1"/>
    <property type="molecule type" value="Genomic_DNA"/>
</dbReference>
<keyword evidence="8 9" id="KW-0472">Membrane</keyword>
<evidence type="ECO:0000256" key="7">
    <source>
        <dbReference type="ARBA" id="ARBA00023010"/>
    </source>
</evidence>
<dbReference type="GO" id="GO:0006605">
    <property type="term" value="P:protein targeting"/>
    <property type="evidence" value="ECO:0007669"/>
    <property type="project" value="UniProtKB-UniRule"/>
</dbReference>
<dbReference type="Gene3D" id="1.20.1640.10">
    <property type="entry name" value="Multidrug efflux transporter AcrB transmembrane domain"/>
    <property type="match status" value="1"/>
</dbReference>
<dbReference type="SUPFAM" id="SSF82866">
    <property type="entry name" value="Multidrug efflux transporter AcrB transmembrane domain"/>
    <property type="match status" value="1"/>
</dbReference>
<reference evidence="12 13" key="1">
    <citation type="submission" date="2020-08" db="EMBL/GenBank/DDBJ databases">
        <title>Sequencing the genomes of 1000 actinobacteria strains.</title>
        <authorList>
            <person name="Klenk H.-P."/>
        </authorList>
    </citation>
    <scope>NUCLEOTIDE SEQUENCE [LARGE SCALE GENOMIC DNA]</scope>
    <source>
        <strain evidence="12 13">DSM 41654</strain>
    </source>
</reference>
<evidence type="ECO:0000313" key="12">
    <source>
        <dbReference type="EMBL" id="MBB4926781.1"/>
    </source>
</evidence>
<feature type="transmembrane region" description="Helical" evidence="9">
    <location>
        <begin position="141"/>
        <end position="158"/>
    </location>
</feature>
<dbReference type="PANTHER" id="PTHR30081:SF8">
    <property type="entry name" value="PROTEIN TRANSLOCASE SUBUNIT SECF"/>
    <property type="match status" value="1"/>
</dbReference>
<evidence type="ECO:0000256" key="8">
    <source>
        <dbReference type="ARBA" id="ARBA00023136"/>
    </source>
</evidence>
<feature type="transmembrane region" description="Helical" evidence="9">
    <location>
        <begin position="165"/>
        <end position="188"/>
    </location>
</feature>
<dbReference type="InterPro" id="IPR055344">
    <property type="entry name" value="SecD_SecF_C_bact"/>
</dbReference>
<dbReference type="PRINTS" id="PR01755">
    <property type="entry name" value="SECFTRNLCASE"/>
</dbReference>
<organism evidence="12 13">
    <name type="scientific">Kitasatospora kifunensis</name>
    <name type="common">Streptomyces kifunensis</name>
    <dbReference type="NCBI Taxonomy" id="58351"/>
    <lineage>
        <taxon>Bacteria</taxon>
        <taxon>Bacillati</taxon>
        <taxon>Actinomycetota</taxon>
        <taxon>Actinomycetes</taxon>
        <taxon>Kitasatosporales</taxon>
        <taxon>Streptomycetaceae</taxon>
        <taxon>Kitasatospora</taxon>
    </lineage>
</organism>
<gene>
    <name evidence="9" type="primary">secF</name>
    <name evidence="12" type="ORF">FHR34_005774</name>
</gene>
<dbReference type="InterPro" id="IPR022813">
    <property type="entry name" value="SecD/SecF_arch_bac"/>
</dbReference>
<comment type="caution">
    <text evidence="12">The sequence shown here is derived from an EMBL/GenBank/DDBJ whole genome shotgun (WGS) entry which is preliminary data.</text>
</comment>
<feature type="compositionally biased region" description="Basic residues" evidence="10">
    <location>
        <begin position="367"/>
        <end position="377"/>
    </location>
</feature>